<evidence type="ECO:0000256" key="4">
    <source>
        <dbReference type="ARBA" id="ARBA00023136"/>
    </source>
</evidence>
<dbReference type="AlphaFoldDB" id="A0A1N6P2A7"/>
<dbReference type="EMBL" id="FTLW01000001">
    <property type="protein sequence ID" value="SIP98484.1"/>
    <property type="molecule type" value="Genomic_DNA"/>
</dbReference>
<feature type="transmembrane region" description="Helical" evidence="5">
    <location>
        <begin position="79"/>
        <end position="99"/>
    </location>
</feature>
<organism evidence="6 7">
    <name type="scientific">Solilutibacter tolerans</name>
    <dbReference type="NCBI Taxonomy" id="1604334"/>
    <lineage>
        <taxon>Bacteria</taxon>
        <taxon>Pseudomonadati</taxon>
        <taxon>Pseudomonadota</taxon>
        <taxon>Gammaproteobacteria</taxon>
        <taxon>Lysobacterales</taxon>
        <taxon>Lysobacteraceae</taxon>
        <taxon>Solilutibacter</taxon>
    </lineage>
</organism>
<dbReference type="Pfam" id="PF09685">
    <property type="entry name" value="MamF_MmsF"/>
    <property type="match status" value="1"/>
</dbReference>
<comment type="subcellular location">
    <subcellularLocation>
        <location evidence="1">Membrane</location>
        <topology evidence="1">Multi-pass membrane protein</topology>
    </subcellularLocation>
</comment>
<dbReference type="RefSeq" id="WP_076584858.1">
    <property type="nucleotide sequence ID" value="NZ_FTLW01000001.1"/>
</dbReference>
<keyword evidence="7" id="KW-1185">Reference proteome</keyword>
<dbReference type="Proteomes" id="UP000241788">
    <property type="component" value="Unassembled WGS sequence"/>
</dbReference>
<dbReference type="InterPro" id="IPR019109">
    <property type="entry name" value="MamF_MmsF"/>
</dbReference>
<evidence type="ECO:0000313" key="7">
    <source>
        <dbReference type="Proteomes" id="UP000241788"/>
    </source>
</evidence>
<evidence type="ECO:0000256" key="3">
    <source>
        <dbReference type="ARBA" id="ARBA00022989"/>
    </source>
</evidence>
<keyword evidence="3 5" id="KW-1133">Transmembrane helix</keyword>
<dbReference type="OrthoDB" id="9808930at2"/>
<evidence type="ECO:0008006" key="8">
    <source>
        <dbReference type="Google" id="ProtNLM"/>
    </source>
</evidence>
<evidence type="ECO:0000256" key="2">
    <source>
        <dbReference type="ARBA" id="ARBA00022692"/>
    </source>
</evidence>
<accession>A0A1N6P2A7</accession>
<keyword evidence="4 5" id="KW-0472">Membrane</keyword>
<feature type="transmembrane region" description="Helical" evidence="5">
    <location>
        <begin position="105"/>
        <end position="124"/>
    </location>
</feature>
<gene>
    <name evidence="6" type="ORF">SAMN05421546_0463</name>
</gene>
<sequence>MNDYEHQAVPPPAPSAVSQDDRLWAAGTHIAALLAAFFTSWFAGIAGALAALVIWFIVRDRSSFAAENAKEAFNFNLSMFLYAVVSVLVVVFTLGIGLLVALPAWLVLGLVWLIFTIIAAMKAYDGELYRYPLTIRLLK</sequence>
<evidence type="ECO:0000256" key="5">
    <source>
        <dbReference type="SAM" id="Phobius"/>
    </source>
</evidence>
<feature type="transmembrane region" description="Helical" evidence="5">
    <location>
        <begin position="30"/>
        <end position="58"/>
    </location>
</feature>
<evidence type="ECO:0000256" key="1">
    <source>
        <dbReference type="ARBA" id="ARBA00004141"/>
    </source>
</evidence>
<keyword evidence="2 5" id="KW-0812">Transmembrane</keyword>
<proteinExistence type="predicted"/>
<dbReference type="STRING" id="1604334.SAMN05421546_0463"/>
<name>A0A1N6P2A7_9GAMM</name>
<reference evidence="7" key="1">
    <citation type="submission" date="2017-01" db="EMBL/GenBank/DDBJ databases">
        <authorList>
            <person name="Varghese N."/>
            <person name="Submissions S."/>
        </authorList>
    </citation>
    <scope>NUCLEOTIDE SEQUENCE [LARGE SCALE GENOMIC DNA]</scope>
    <source>
        <strain evidence="7">UM1</strain>
    </source>
</reference>
<evidence type="ECO:0000313" key="6">
    <source>
        <dbReference type="EMBL" id="SIP98484.1"/>
    </source>
</evidence>
<protein>
    <recommendedName>
        <fullName evidence="8">DUF4870 domain-containing protein</fullName>
    </recommendedName>
</protein>